<protein>
    <recommendedName>
        <fullName evidence="5">DNA endonuclease activator Ctp1 C-terminal domain-containing protein</fullName>
    </recommendedName>
</protein>
<dbReference type="InterPro" id="IPR013882">
    <property type="entry name" value="Ctp1_C"/>
</dbReference>
<dbReference type="AlphaFoldDB" id="A0A367LND0"/>
<organism evidence="6 7">
    <name type="scientific">Ophiocordyceps polyrhachis-furcata BCC 54312</name>
    <dbReference type="NCBI Taxonomy" id="1330021"/>
    <lineage>
        <taxon>Eukaryota</taxon>
        <taxon>Fungi</taxon>
        <taxon>Dikarya</taxon>
        <taxon>Ascomycota</taxon>
        <taxon>Pezizomycotina</taxon>
        <taxon>Sordariomycetes</taxon>
        <taxon>Hypocreomycetidae</taxon>
        <taxon>Hypocreales</taxon>
        <taxon>Ophiocordycipitaceae</taxon>
        <taxon>Ophiocordyceps</taxon>
    </lineage>
</organism>
<dbReference type="PANTHER" id="PTHR15107">
    <property type="entry name" value="RETINOBLASTOMA BINDING PROTEIN 8"/>
    <property type="match status" value="1"/>
</dbReference>
<dbReference type="GO" id="GO:0005634">
    <property type="term" value="C:nucleus"/>
    <property type="evidence" value="ECO:0007669"/>
    <property type="project" value="UniProtKB-SubCell"/>
</dbReference>
<feature type="compositionally biased region" description="Basic and acidic residues" evidence="4">
    <location>
        <begin position="317"/>
        <end position="328"/>
    </location>
</feature>
<dbReference type="Pfam" id="PF08573">
    <property type="entry name" value="SAE2"/>
    <property type="match status" value="1"/>
</dbReference>
<comment type="caution">
    <text evidence="6">The sequence shown here is derived from an EMBL/GenBank/DDBJ whole genome shotgun (WGS) entry which is preliminary data.</text>
</comment>
<evidence type="ECO:0000256" key="4">
    <source>
        <dbReference type="SAM" id="MobiDB-lite"/>
    </source>
</evidence>
<evidence type="ECO:0000256" key="1">
    <source>
        <dbReference type="ARBA" id="ARBA00004123"/>
    </source>
</evidence>
<dbReference type="EMBL" id="LKCN02000001">
    <property type="protein sequence ID" value="RCI15945.1"/>
    <property type="molecule type" value="Genomic_DNA"/>
</dbReference>
<accession>A0A367LND0</accession>
<dbReference type="GO" id="GO:0010792">
    <property type="term" value="P:DNA double-strand break processing involved in repair via single-strand annealing"/>
    <property type="evidence" value="ECO:0007669"/>
    <property type="project" value="TreeGrafter"/>
</dbReference>
<feature type="domain" description="DNA endonuclease activator Ctp1 C-terminal" evidence="5">
    <location>
        <begin position="495"/>
        <end position="608"/>
    </location>
</feature>
<comment type="subcellular location">
    <subcellularLocation>
        <location evidence="1">Nucleus</location>
    </subcellularLocation>
</comment>
<keyword evidence="2" id="KW-0227">DNA damage</keyword>
<name>A0A367LND0_9HYPO</name>
<gene>
    <name evidence="6" type="ORF">L249_1956</name>
</gene>
<dbReference type="InterPro" id="IPR033316">
    <property type="entry name" value="RBBP8-like"/>
</dbReference>
<evidence type="ECO:0000256" key="3">
    <source>
        <dbReference type="ARBA" id="ARBA00023242"/>
    </source>
</evidence>
<evidence type="ECO:0000259" key="5">
    <source>
        <dbReference type="Pfam" id="PF08573"/>
    </source>
</evidence>
<evidence type="ECO:0000256" key="2">
    <source>
        <dbReference type="ARBA" id="ARBA00022763"/>
    </source>
</evidence>
<feature type="compositionally biased region" description="Basic and acidic residues" evidence="4">
    <location>
        <begin position="158"/>
        <end position="167"/>
    </location>
</feature>
<feature type="compositionally biased region" description="Polar residues" evidence="4">
    <location>
        <begin position="395"/>
        <end position="404"/>
    </location>
</feature>
<dbReference type="STRING" id="1330021.A0A367LND0"/>
<evidence type="ECO:0000313" key="6">
    <source>
        <dbReference type="EMBL" id="RCI15945.1"/>
    </source>
</evidence>
<dbReference type="GO" id="GO:0003684">
    <property type="term" value="F:damaged DNA binding"/>
    <property type="evidence" value="ECO:0007669"/>
    <property type="project" value="TreeGrafter"/>
</dbReference>
<proteinExistence type="predicted"/>
<feature type="region of interest" description="Disordered" evidence="4">
    <location>
        <begin position="136"/>
        <end position="272"/>
    </location>
</feature>
<keyword evidence="7" id="KW-1185">Reference proteome</keyword>
<keyword evidence="3" id="KW-0539">Nucleus</keyword>
<feature type="compositionally biased region" description="Polar residues" evidence="4">
    <location>
        <begin position="331"/>
        <end position="346"/>
    </location>
</feature>
<reference evidence="6 7" key="1">
    <citation type="journal article" date="2015" name="BMC Genomics">
        <title>Insights from the genome of Ophiocordyceps polyrhachis-furcata to pathogenicity and host specificity in insect fungi.</title>
        <authorList>
            <person name="Wichadakul D."/>
            <person name="Kobmoo N."/>
            <person name="Ingsriswang S."/>
            <person name="Tangphatsornruang S."/>
            <person name="Chantasingh D."/>
            <person name="Luangsa-ard J.J."/>
            <person name="Eurwilaichitr L."/>
        </authorList>
    </citation>
    <scope>NUCLEOTIDE SEQUENCE [LARGE SCALE GENOMIC DNA]</scope>
    <source>
        <strain evidence="6 7">BCC 54312</strain>
    </source>
</reference>
<dbReference type="Proteomes" id="UP000253664">
    <property type="component" value="Unassembled WGS sequence"/>
</dbReference>
<sequence>MAAAADRDVRQALHTALDQMCDQLGRELVAERETNSRFLHRLLQLVKDGEPIESVLQQHLRRETEPIDAPLEAVASLKTDLCNLRRRFNALSANFNTAKNALQERTRSRDGWIRHASHLERLIADAEKKHGIKIIFPKGRSPAAAATPRQYSPAPGARPDDSRDANSEQRAAADVPLGFTQGDSDEEQQLPPMPNHQPCDSEPRQPASEPSSDIPVVISERSVRKKRRNDSAPAAVKPRVKMEPSENSSPPSAIRFAARSDSDTQRSLDLGDIAKKIETPRKRKRMADLDSRYISIASDHFVPSVTRSTAASTPIEPPRRATDTRKESALTPLSVNVRAQRSGQSDSKVRPLKRGVAHAISALAEDGDSHGAHPHASRNQDAASITPLAKGRLSTLPNSTSSAPDDTVLSRSADPRSLPIPQRRELPFEKTPNAQASKPSRPKKERTGPSPETAPTRDRPLRQGKASSLRNKPLSELQLEDFKINPQANNGHDYAFTEVVRDKAERSCLPGCTDMHCCGKQFTALARSQRPDPPLTPAGRMEEQKLLEDYLGDAAYRLASMSGPERAELWVEAKAQELANRYGKHRHRFSRMQSPPGFWNADFPSTQELALDRVEAAKRERLAVAERHREATRPGGRWLFRDE</sequence>
<dbReference type="OrthoDB" id="5801062at2759"/>
<feature type="region of interest" description="Disordered" evidence="4">
    <location>
        <begin position="303"/>
        <end position="474"/>
    </location>
</feature>
<dbReference type="PANTHER" id="PTHR15107:SF0">
    <property type="entry name" value="DNA ENDONUCLEASE ACTIVATOR CTP1 C-TERMINAL DOMAIN-CONTAINING PROTEIN"/>
    <property type="match status" value="1"/>
</dbReference>
<evidence type="ECO:0000313" key="7">
    <source>
        <dbReference type="Proteomes" id="UP000253664"/>
    </source>
</evidence>